<dbReference type="EMBL" id="JBFMIA010000053">
    <property type="protein sequence ID" value="MEW9503419.1"/>
    <property type="molecule type" value="Genomic_DNA"/>
</dbReference>
<name>A0ABV3Q953_9BACL</name>
<sequence>MVDMYVTAIKYGWMEFESVPDHLKTQVAEKIGNR</sequence>
<dbReference type="InterPro" id="IPR047907">
    <property type="entry name" value="CD1375-like"/>
</dbReference>
<evidence type="ECO:0000313" key="2">
    <source>
        <dbReference type="Proteomes" id="UP001556040"/>
    </source>
</evidence>
<dbReference type="RefSeq" id="WP_367780904.1">
    <property type="nucleotide sequence ID" value="NZ_JBFMIA010000053.1"/>
</dbReference>
<organism evidence="1 2">
    <name type="scientific">Jeotgalibacillus marinus</name>
    <dbReference type="NCBI Taxonomy" id="86667"/>
    <lineage>
        <taxon>Bacteria</taxon>
        <taxon>Bacillati</taxon>
        <taxon>Bacillota</taxon>
        <taxon>Bacilli</taxon>
        <taxon>Bacillales</taxon>
        <taxon>Caryophanaceae</taxon>
        <taxon>Jeotgalibacillus</taxon>
    </lineage>
</organism>
<accession>A0ABV3Q953</accession>
<evidence type="ECO:0000313" key="1">
    <source>
        <dbReference type="EMBL" id="MEW9503419.1"/>
    </source>
</evidence>
<dbReference type="Proteomes" id="UP001556040">
    <property type="component" value="Unassembled WGS sequence"/>
</dbReference>
<comment type="caution">
    <text evidence="1">The sequence shown here is derived from an EMBL/GenBank/DDBJ whole genome shotgun (WGS) entry which is preliminary data.</text>
</comment>
<reference evidence="1 2" key="1">
    <citation type="journal article" date="1979" name="Int. J. Syst. Evol. Microbiol.">
        <title>Bacillus globisporus subsp. marinus subsp. nov.</title>
        <authorList>
            <person name="Liu H."/>
        </authorList>
    </citation>
    <scope>NUCLEOTIDE SEQUENCE [LARGE SCALE GENOMIC DNA]</scope>
    <source>
        <strain evidence="1 2">DSM 1297</strain>
    </source>
</reference>
<proteinExistence type="predicted"/>
<dbReference type="NCBIfam" id="NF040910">
    <property type="entry name" value="CD1375_fam"/>
    <property type="match status" value="1"/>
</dbReference>
<protein>
    <submittedName>
        <fullName evidence="1">CD1375 family protein</fullName>
    </submittedName>
</protein>
<gene>
    <name evidence="1" type="ORF">AB1471_16775</name>
</gene>
<keyword evidence="2" id="KW-1185">Reference proteome</keyword>